<accession>A0A8S1JE58</accession>
<feature type="non-terminal residue" evidence="2">
    <location>
        <position position="1"/>
    </location>
</feature>
<dbReference type="InterPro" id="IPR006626">
    <property type="entry name" value="PbH1"/>
</dbReference>
<organism evidence="2 3">
    <name type="scientific">Ostreobium quekettii</name>
    <dbReference type="NCBI Taxonomy" id="121088"/>
    <lineage>
        <taxon>Eukaryota</taxon>
        <taxon>Viridiplantae</taxon>
        <taxon>Chlorophyta</taxon>
        <taxon>core chlorophytes</taxon>
        <taxon>Ulvophyceae</taxon>
        <taxon>TCBD clade</taxon>
        <taxon>Bryopsidales</taxon>
        <taxon>Ostreobineae</taxon>
        <taxon>Ostreobiaceae</taxon>
        <taxon>Ostreobium</taxon>
    </lineage>
</organism>
<comment type="caution">
    <text evidence="2">The sequence shown here is derived from an EMBL/GenBank/DDBJ whole genome shotgun (WGS) entry which is preliminary data.</text>
</comment>
<dbReference type="SUPFAM" id="SSF51126">
    <property type="entry name" value="Pectin lyase-like"/>
    <property type="match status" value="1"/>
</dbReference>
<keyword evidence="3" id="KW-1185">Reference proteome</keyword>
<name>A0A8S1JE58_9CHLO</name>
<dbReference type="PANTHER" id="PTHR11319">
    <property type="entry name" value="G PROTEIN-COUPLED RECEPTOR-RELATED"/>
    <property type="match status" value="1"/>
</dbReference>
<gene>
    <name evidence="2" type="ORF">OSTQU699_LOCUS9879</name>
</gene>
<dbReference type="Proteomes" id="UP000708148">
    <property type="component" value="Unassembled WGS sequence"/>
</dbReference>
<sequence>MARLGTGAGRWGLAAAIALLCLMPPAAGAVQGRSLLQQNASTILLTEGNATGIVDEIAGLGDGSVVVLDVESLTLEGPLQIAANLTIRGASPGARPVINCSPKGKKGKFETAFEVTANITMEDLVIKQCGNPAVTLQPSEDAEPGTALSAIFRRVAFEDTVLSNKDKRVGSDILSGGAIGILGGFNIVVEGCSFTNNTGTSGAAMSVFGSNLTIVNSSFVGNKLDSSEGVGSGAAIVIKGSRTFENFLIVEGCNFTDNSDLDGDSGDPLKALTNGSPLEATQFIRFFPPTVTGGALSIEGISSATVTGSRFGRNRATPAGGAISVWDADSLEVIGCDFFDNKARATDSVDTGLSRNAQGGALYVQLRAADSSFSLEGSNFTNNSAGYGGAIHFVGHAEAKMKAEMVLFEGNRARFGGGAILLRNAISEFSSTIFQNNIGGFGGGVMLANGATLRLTGLCSREDMRFTGNVAVTGGAIAARGAGVMEVSDVAFANNHALESGGAVALVEGTITTQMTIENPIVLNNSATRGGGIFVDSIGKFSIRPSSLCPGSVNTNVAMYGGGLMIRAQSRTKNDIALNGISFIGNAAVPDLKNPKLVRRAQVDYYQSVAGADNYEALQGVIANRTAKLKVLQSQGKISLVDITIENGASGGTDMPNRGGGGGALLELGQGTTQSGVSARLQDVQFEKNFGKLGGGLMAIVDGPEWAAKCESQAAACRAFLLENVTFTQDGALSTAGGLFASDPRNVFVDEENQTLVDFFQRNDVTSPGDGPVAFFNNSVNQGGFGADSASFASHLVLKAPLLTNVTIDNRVVQLLDTGKLNHNSTDPLPNFVLEVKDSFNQTITSGTQD</sequence>
<feature type="signal peptide" evidence="1">
    <location>
        <begin position="1"/>
        <end position="28"/>
    </location>
</feature>
<dbReference type="SMART" id="SM00710">
    <property type="entry name" value="PbH1"/>
    <property type="match status" value="8"/>
</dbReference>
<dbReference type="EMBL" id="CAJHUC010002906">
    <property type="protein sequence ID" value="CAD7704524.1"/>
    <property type="molecule type" value="Genomic_DNA"/>
</dbReference>
<evidence type="ECO:0000313" key="2">
    <source>
        <dbReference type="EMBL" id="CAD7704524.1"/>
    </source>
</evidence>
<evidence type="ECO:0000313" key="3">
    <source>
        <dbReference type="Proteomes" id="UP000708148"/>
    </source>
</evidence>
<protein>
    <submittedName>
        <fullName evidence="2">Uncharacterized protein</fullName>
    </submittedName>
</protein>
<feature type="chain" id="PRO_5035922447" evidence="1">
    <location>
        <begin position="29"/>
        <end position="850"/>
    </location>
</feature>
<dbReference type="AlphaFoldDB" id="A0A8S1JE58"/>
<keyword evidence="1" id="KW-0732">Signal</keyword>
<dbReference type="InterPro" id="IPR011050">
    <property type="entry name" value="Pectin_lyase_fold/virulence"/>
</dbReference>
<proteinExistence type="predicted"/>
<evidence type="ECO:0000256" key="1">
    <source>
        <dbReference type="SAM" id="SignalP"/>
    </source>
</evidence>
<dbReference type="OrthoDB" id="538624at2759"/>
<reference evidence="2" key="1">
    <citation type="submission" date="2020-12" db="EMBL/GenBank/DDBJ databases">
        <authorList>
            <person name="Iha C."/>
        </authorList>
    </citation>
    <scope>NUCLEOTIDE SEQUENCE</scope>
</reference>
<dbReference type="PANTHER" id="PTHR11319:SF35">
    <property type="entry name" value="OUTER MEMBRANE PROTEIN PMPC-RELATED"/>
    <property type="match status" value="1"/>
</dbReference>